<feature type="domain" description="NAD-dependent epimerase/dehydratase" evidence="3">
    <location>
        <begin position="4"/>
        <end position="247"/>
    </location>
</feature>
<sequence>MPTLITGNSGFVGLALTEKLLELGSDVVGFDTKPPSPEALRIFEKLPGTFTHNIGDIRDPLSIEATLASHPCDVLVTLAAVTADESRERQQPGFIYEVNVAGALHAIEAATRHGISRFIHMSSGSVYGKSGYEDAALDEFNTVCRPEGLYGMSKHAAEIAVTRLQELHEIDLVIGRLGTCFGPWEHDTGFRDTLSAPFQILKIAQNGQTAILPRDSKRDWLYIRDAASAITSLIQSRQLPHRIYNVASGFEFSLFSWCQKLQSYFPNFQWYVDDSDRRYNVNLYGDKDRASMEITKLLSTTKFKPLYDLDTAFEDFMSWQK</sequence>
<comment type="similarity">
    <text evidence="2">Belongs to the NAD(P)-dependent epimerase/dehydratase family.</text>
</comment>
<dbReference type="Proteomes" id="UP001301869">
    <property type="component" value="Chromosome"/>
</dbReference>
<evidence type="ECO:0000256" key="2">
    <source>
        <dbReference type="ARBA" id="ARBA00007637"/>
    </source>
</evidence>
<keyword evidence="5" id="KW-1185">Reference proteome</keyword>
<organism evidence="4 5">
    <name type="scientific">Halomonas piscis</name>
    <dbReference type="NCBI Taxonomy" id="3031727"/>
    <lineage>
        <taxon>Bacteria</taxon>
        <taxon>Pseudomonadati</taxon>
        <taxon>Pseudomonadota</taxon>
        <taxon>Gammaproteobacteria</taxon>
        <taxon>Oceanospirillales</taxon>
        <taxon>Halomonadaceae</taxon>
        <taxon>Halomonas</taxon>
    </lineage>
</organism>
<reference evidence="4 5" key="1">
    <citation type="submission" date="2023-03" db="EMBL/GenBank/DDBJ databases">
        <title>Halomonas sp. nov., isolated from Korean tranditional fermented seafood 'Jeotgal'.</title>
        <authorList>
            <person name="Kim B."/>
            <person name="Shin N.-R."/>
        </authorList>
    </citation>
    <scope>NUCLEOTIDE SEQUENCE [LARGE SCALE GENOMIC DNA]</scope>
    <source>
        <strain evidence="4 5">SG2L-4</strain>
    </source>
</reference>
<gene>
    <name evidence="4" type="ORF">P1P91_13215</name>
</gene>
<dbReference type="EMBL" id="CP119391">
    <property type="protein sequence ID" value="WNK19777.1"/>
    <property type="molecule type" value="Genomic_DNA"/>
</dbReference>
<dbReference type="Pfam" id="PF01370">
    <property type="entry name" value="Epimerase"/>
    <property type="match status" value="1"/>
</dbReference>
<dbReference type="RefSeq" id="WP_311883205.1">
    <property type="nucleotide sequence ID" value="NZ_CP119391.1"/>
</dbReference>
<name>A0ABY9YYD1_9GAMM</name>
<proteinExistence type="inferred from homology"/>
<comment type="pathway">
    <text evidence="1">Bacterial outer membrane biogenesis; LPS O-antigen biosynthesis.</text>
</comment>
<evidence type="ECO:0000259" key="3">
    <source>
        <dbReference type="Pfam" id="PF01370"/>
    </source>
</evidence>
<accession>A0ABY9YYD1</accession>
<evidence type="ECO:0000313" key="5">
    <source>
        <dbReference type="Proteomes" id="UP001301869"/>
    </source>
</evidence>
<evidence type="ECO:0000256" key="1">
    <source>
        <dbReference type="ARBA" id="ARBA00005125"/>
    </source>
</evidence>
<protein>
    <submittedName>
        <fullName evidence="4">NAD(P)-dependent oxidoreductase</fullName>
    </submittedName>
</protein>
<dbReference type="SUPFAM" id="SSF51735">
    <property type="entry name" value="NAD(P)-binding Rossmann-fold domains"/>
    <property type="match status" value="1"/>
</dbReference>
<dbReference type="Gene3D" id="3.40.50.720">
    <property type="entry name" value="NAD(P)-binding Rossmann-like Domain"/>
    <property type="match status" value="1"/>
</dbReference>
<dbReference type="InterPro" id="IPR036291">
    <property type="entry name" value="NAD(P)-bd_dom_sf"/>
</dbReference>
<dbReference type="PANTHER" id="PTHR43000">
    <property type="entry name" value="DTDP-D-GLUCOSE 4,6-DEHYDRATASE-RELATED"/>
    <property type="match status" value="1"/>
</dbReference>
<dbReference type="InterPro" id="IPR001509">
    <property type="entry name" value="Epimerase_deHydtase"/>
</dbReference>
<evidence type="ECO:0000313" key="4">
    <source>
        <dbReference type="EMBL" id="WNK19777.1"/>
    </source>
</evidence>
<dbReference type="CDD" id="cd08946">
    <property type="entry name" value="SDR_e"/>
    <property type="match status" value="1"/>
</dbReference>